<organism evidence="2 3">
    <name type="scientific">Aspergillus pseudoustus</name>
    <dbReference type="NCBI Taxonomy" id="1810923"/>
    <lineage>
        <taxon>Eukaryota</taxon>
        <taxon>Fungi</taxon>
        <taxon>Dikarya</taxon>
        <taxon>Ascomycota</taxon>
        <taxon>Pezizomycotina</taxon>
        <taxon>Eurotiomycetes</taxon>
        <taxon>Eurotiomycetidae</taxon>
        <taxon>Eurotiales</taxon>
        <taxon>Aspergillaceae</taxon>
        <taxon>Aspergillus</taxon>
        <taxon>Aspergillus subgen. Nidulantes</taxon>
    </lineage>
</organism>
<proteinExistence type="predicted"/>
<dbReference type="Proteomes" id="UP001610446">
    <property type="component" value="Unassembled WGS sequence"/>
</dbReference>
<gene>
    <name evidence="2" type="ORF">BJY01DRAFT_244900</name>
</gene>
<dbReference type="PANTHER" id="PTHR35179:SF2">
    <property type="entry name" value="START DOMAIN-CONTAINING PROTEIN"/>
    <property type="match status" value="1"/>
</dbReference>
<evidence type="ECO:0000313" key="3">
    <source>
        <dbReference type="Proteomes" id="UP001610446"/>
    </source>
</evidence>
<name>A0ABR4KHP6_9EURO</name>
<comment type="caution">
    <text evidence="2">The sequence shown here is derived from an EMBL/GenBank/DDBJ whole genome shotgun (WGS) entry which is preliminary data.</text>
</comment>
<feature type="region of interest" description="Disordered" evidence="1">
    <location>
        <begin position="362"/>
        <end position="395"/>
    </location>
</feature>
<sequence>MVALPPLGLLLATINKRELQDLCQNEASNNRPQITECKVIGSYNWLNRKCPTILIPGSPPAWTPVPTPQTLPEDNDSYFRDQNAARFATHVFQPAIEAILHGNPKLDLNKLDIVACVSTLRNLLRFVTEPDQGFRMIVEAIGSTVFLVRRGVSPTETISGPFGYGHTFPEANTTWDKAVKGLWDSDISHEEDTPGSADELLRSMQNCSVSPLAAEDNGALTIEAAGTAIPQAAMFDLKTRSSRELKDVMNGELARLWLAQVPNFVVGFHNRGVFNDVRVENIRKEVEDWEKTQKSQLRKLAALLRTLTAFARGQPGGRFEVVFEGGGGELKLREIGGAVNCCISDALKQRWSRAGLKETQLDEGETLREGQTSGRDELAEEERRSCGWSDDSESEKDFTACSASSCGYCGHCGY</sequence>
<evidence type="ECO:0000256" key="1">
    <source>
        <dbReference type="SAM" id="MobiDB-lite"/>
    </source>
</evidence>
<dbReference type="EMBL" id="JBFXLU010000029">
    <property type="protein sequence ID" value="KAL2851567.1"/>
    <property type="molecule type" value="Genomic_DNA"/>
</dbReference>
<keyword evidence="3" id="KW-1185">Reference proteome</keyword>
<reference evidence="2 3" key="1">
    <citation type="submission" date="2024-07" db="EMBL/GenBank/DDBJ databases">
        <title>Section-level genome sequencing and comparative genomics of Aspergillus sections Usti and Cavernicolus.</title>
        <authorList>
            <consortium name="Lawrence Berkeley National Laboratory"/>
            <person name="Nybo J.L."/>
            <person name="Vesth T.C."/>
            <person name="Theobald S."/>
            <person name="Frisvad J.C."/>
            <person name="Larsen T.O."/>
            <person name="Kjaerboelling I."/>
            <person name="Rothschild-Mancinelli K."/>
            <person name="Lyhne E.K."/>
            <person name="Kogle M.E."/>
            <person name="Barry K."/>
            <person name="Clum A."/>
            <person name="Na H."/>
            <person name="Ledsgaard L."/>
            <person name="Lin J."/>
            <person name="Lipzen A."/>
            <person name="Kuo A."/>
            <person name="Riley R."/>
            <person name="Mondo S."/>
            <person name="Labutti K."/>
            <person name="Haridas S."/>
            <person name="Pangalinan J."/>
            <person name="Salamov A.A."/>
            <person name="Simmons B.A."/>
            <person name="Magnuson J.K."/>
            <person name="Chen J."/>
            <person name="Drula E."/>
            <person name="Henrissat B."/>
            <person name="Wiebenga A."/>
            <person name="Lubbers R.J."/>
            <person name="Gomes A.C."/>
            <person name="Makela M.R."/>
            <person name="Stajich J."/>
            <person name="Grigoriev I.V."/>
            <person name="Mortensen U.H."/>
            <person name="De Vries R.P."/>
            <person name="Baker S.E."/>
            <person name="Andersen M.R."/>
        </authorList>
    </citation>
    <scope>NUCLEOTIDE SEQUENCE [LARGE SCALE GENOMIC DNA]</scope>
    <source>
        <strain evidence="2 3">CBS 123904</strain>
    </source>
</reference>
<protein>
    <submittedName>
        <fullName evidence="2">Uncharacterized protein</fullName>
    </submittedName>
</protein>
<feature type="compositionally biased region" description="Basic and acidic residues" evidence="1">
    <location>
        <begin position="362"/>
        <end position="385"/>
    </location>
</feature>
<accession>A0ABR4KHP6</accession>
<evidence type="ECO:0000313" key="2">
    <source>
        <dbReference type="EMBL" id="KAL2851567.1"/>
    </source>
</evidence>
<dbReference type="PANTHER" id="PTHR35179">
    <property type="entry name" value="PROTEIN CBG02620"/>
    <property type="match status" value="1"/>
</dbReference>